<dbReference type="InterPro" id="IPR051786">
    <property type="entry name" value="ASN_synthetase/amidase"/>
</dbReference>
<feature type="site" description="Important for beta-aspartyl-AMP intermediate formation" evidence="10">
    <location>
        <position position="367"/>
    </location>
</feature>
<dbReference type="InterPro" id="IPR029055">
    <property type="entry name" value="Ntn_hydrolases_N"/>
</dbReference>
<comment type="catalytic activity">
    <reaction evidence="7">
        <text>L-aspartate + L-glutamine + ATP + H2O = L-asparagine + L-glutamate + AMP + diphosphate + H(+)</text>
        <dbReference type="Rhea" id="RHEA:12228"/>
        <dbReference type="ChEBI" id="CHEBI:15377"/>
        <dbReference type="ChEBI" id="CHEBI:15378"/>
        <dbReference type="ChEBI" id="CHEBI:29985"/>
        <dbReference type="ChEBI" id="CHEBI:29991"/>
        <dbReference type="ChEBI" id="CHEBI:30616"/>
        <dbReference type="ChEBI" id="CHEBI:33019"/>
        <dbReference type="ChEBI" id="CHEBI:58048"/>
        <dbReference type="ChEBI" id="CHEBI:58359"/>
        <dbReference type="ChEBI" id="CHEBI:456215"/>
        <dbReference type="EC" id="6.3.5.4"/>
    </reaction>
</comment>
<reference evidence="12 13" key="1">
    <citation type="submission" date="2018-05" db="EMBL/GenBank/DDBJ databases">
        <title>Reference genomes for bee gut microbiota database.</title>
        <authorList>
            <person name="Ellegaard K.M."/>
        </authorList>
    </citation>
    <scope>NUCLEOTIDE SEQUENCE [LARGE SCALE GENOMIC DNA]</scope>
    <source>
        <strain evidence="12 13">ESL0284</strain>
    </source>
</reference>
<dbReference type="PANTHER" id="PTHR43284">
    <property type="entry name" value="ASPARAGINE SYNTHETASE (GLUTAMINE-HYDROLYZING)"/>
    <property type="match status" value="1"/>
</dbReference>
<feature type="domain" description="Glutamine amidotransferase type-2" evidence="11">
    <location>
        <begin position="2"/>
        <end position="210"/>
    </location>
</feature>
<evidence type="ECO:0000259" key="11">
    <source>
        <dbReference type="PROSITE" id="PS51278"/>
    </source>
</evidence>
<keyword evidence="5 9" id="KW-0067">ATP-binding</keyword>
<dbReference type="Gene3D" id="3.40.50.620">
    <property type="entry name" value="HUPs"/>
    <property type="match status" value="1"/>
</dbReference>
<accession>A0A318MWX8</accession>
<dbReference type="OrthoDB" id="9763290at2"/>
<dbReference type="Gene3D" id="3.60.20.10">
    <property type="entry name" value="Glutamine Phosphoribosylpyrophosphate, subunit 1, domain 1"/>
    <property type="match status" value="1"/>
</dbReference>
<gene>
    <name evidence="12" type="primary">asnB</name>
    <name evidence="12" type="ORF">DK869_04990</name>
</gene>
<evidence type="ECO:0000256" key="6">
    <source>
        <dbReference type="ARBA" id="ARBA00022962"/>
    </source>
</evidence>
<feature type="active site" description="For GATase activity" evidence="8">
    <location>
        <position position="2"/>
    </location>
</feature>
<evidence type="ECO:0000256" key="5">
    <source>
        <dbReference type="ARBA" id="ARBA00022840"/>
    </source>
</evidence>
<feature type="binding site" evidence="9">
    <location>
        <begin position="365"/>
        <end position="366"/>
    </location>
    <ligand>
        <name>ATP</name>
        <dbReference type="ChEBI" id="CHEBI:30616"/>
    </ligand>
</feature>
<comment type="similarity">
    <text evidence="2">Belongs to the asparagine synthetase family.</text>
</comment>
<dbReference type="EC" id="6.3.5.4" evidence="3"/>
<evidence type="ECO:0000313" key="13">
    <source>
        <dbReference type="Proteomes" id="UP000247565"/>
    </source>
</evidence>
<evidence type="ECO:0000256" key="7">
    <source>
        <dbReference type="ARBA" id="ARBA00048741"/>
    </source>
</evidence>
<dbReference type="PANTHER" id="PTHR43284:SF1">
    <property type="entry name" value="ASPARAGINE SYNTHETASE"/>
    <property type="match status" value="1"/>
</dbReference>
<comment type="caution">
    <text evidence="12">The sequence shown here is derived from an EMBL/GenBank/DDBJ whole genome shotgun (WGS) entry which is preliminary data.</text>
</comment>
<dbReference type="InterPro" id="IPR006426">
    <property type="entry name" value="Asn_synth_AEB"/>
</dbReference>
<dbReference type="InterPro" id="IPR001962">
    <property type="entry name" value="Asn_synthase"/>
</dbReference>
<keyword evidence="8" id="KW-0061">Asparagine biosynthesis</keyword>
<feature type="binding site" evidence="9">
    <location>
        <position position="96"/>
    </location>
    <ligand>
        <name>L-glutamine</name>
        <dbReference type="ChEBI" id="CHEBI:58359"/>
    </ligand>
</feature>
<dbReference type="AlphaFoldDB" id="A0A318MWX8"/>
<dbReference type="PROSITE" id="PS51278">
    <property type="entry name" value="GATASE_TYPE_2"/>
    <property type="match status" value="1"/>
</dbReference>
<dbReference type="NCBIfam" id="TIGR01536">
    <property type="entry name" value="asn_synth_AEB"/>
    <property type="match status" value="1"/>
</dbReference>
<evidence type="ECO:0000256" key="8">
    <source>
        <dbReference type="PIRSR" id="PIRSR001589-1"/>
    </source>
</evidence>
<evidence type="ECO:0000256" key="9">
    <source>
        <dbReference type="PIRSR" id="PIRSR001589-2"/>
    </source>
</evidence>
<dbReference type="CDD" id="cd01991">
    <property type="entry name" value="Asn_synthase_B_C"/>
    <property type="match status" value="1"/>
</dbReference>
<sequence>MCGIAGIALKDGHSISEHQKKILLEALHHRGPDGNGSWENSHVVLLHSRLSIIDIEGGKQPLSNDSQQVLIANGEIYNSPELRHLFKNYIFKTGSDCEVILPLWQKFHADYVNSLRGMYGVAMVDIDEKTLVLSRDPFGIKPLYYASVEQGVVFASEAQAIIKAGFVRHDDINQSAVDTLLQLQFIPGYKTIYNNIYRILPGETLIIRNGEIIHRQTQSCFPKTRSMITDEKKALNQLDSLLEDSIRIHERSDVPFGLFLSSGIDSSIILKMMQRLGRINRLHAWTARFEINNDSGYVKDEALQAASLAREIGIQHHCVTINQQDVFRHLPKIIACMDDPVADYAIIPTWFLANEARSIVKVILSGEGGDELFAGYGRYRKAAKSVWLGGKRLYRKGIFERDNFFLHSVSSEWQDYFRLQYKLQDKNDSRLKIAQKIDMNDWLPNDLLIKLDRCLMAHSIEGRVPFLDKKIAAFAFNLEDHLKIRNGQGKWILRKWLEWQFPLAQPFAKKSGFSVPIGLWIEQHANELAQAVFCQTDIGNKISLSNVRSLFEKASGRKERFMAWNILFYAIWHQVHIVGKNPLGNVLEVLMD</sequence>
<evidence type="ECO:0000256" key="10">
    <source>
        <dbReference type="PIRSR" id="PIRSR001589-3"/>
    </source>
</evidence>
<dbReference type="InterPro" id="IPR033738">
    <property type="entry name" value="AsnB_N"/>
</dbReference>
<evidence type="ECO:0000256" key="3">
    <source>
        <dbReference type="ARBA" id="ARBA00012737"/>
    </source>
</evidence>
<dbReference type="SUPFAM" id="SSF52402">
    <property type="entry name" value="Adenine nucleotide alpha hydrolases-like"/>
    <property type="match status" value="1"/>
</dbReference>
<dbReference type="RefSeq" id="WP_110438895.1">
    <property type="nucleotide sequence ID" value="NZ_CP046393.1"/>
</dbReference>
<dbReference type="CDD" id="cd00712">
    <property type="entry name" value="AsnB"/>
    <property type="match status" value="1"/>
</dbReference>
<name>A0A318MWX8_9PROT</name>
<evidence type="ECO:0000256" key="1">
    <source>
        <dbReference type="ARBA" id="ARBA00005187"/>
    </source>
</evidence>
<dbReference type="GO" id="GO:0006529">
    <property type="term" value="P:asparagine biosynthetic process"/>
    <property type="evidence" value="ECO:0007669"/>
    <property type="project" value="UniProtKB-KW"/>
</dbReference>
<dbReference type="InterPro" id="IPR017932">
    <property type="entry name" value="GATase_2_dom"/>
</dbReference>
<dbReference type="GO" id="GO:0004066">
    <property type="term" value="F:asparagine synthase (glutamine-hydrolyzing) activity"/>
    <property type="evidence" value="ECO:0007669"/>
    <property type="project" value="UniProtKB-EC"/>
</dbReference>
<dbReference type="PIRSF" id="PIRSF001589">
    <property type="entry name" value="Asn_synthetase_glu-h"/>
    <property type="match status" value="1"/>
</dbReference>
<dbReference type="GO" id="GO:0005524">
    <property type="term" value="F:ATP binding"/>
    <property type="evidence" value="ECO:0007669"/>
    <property type="project" value="UniProtKB-KW"/>
</dbReference>
<dbReference type="Proteomes" id="UP000247565">
    <property type="component" value="Unassembled WGS sequence"/>
</dbReference>
<keyword evidence="6 8" id="KW-0315">Glutamine amidotransferase</keyword>
<evidence type="ECO:0000256" key="4">
    <source>
        <dbReference type="ARBA" id="ARBA00022741"/>
    </source>
</evidence>
<dbReference type="Pfam" id="PF00733">
    <property type="entry name" value="Asn_synthase"/>
    <property type="match status" value="1"/>
</dbReference>
<evidence type="ECO:0000256" key="2">
    <source>
        <dbReference type="ARBA" id="ARBA00005752"/>
    </source>
</evidence>
<proteinExistence type="inferred from homology"/>
<organism evidence="12 13">
    <name type="scientific">Commensalibacter melissae</name>
    <dbReference type="NCBI Taxonomy" id="2070537"/>
    <lineage>
        <taxon>Bacteria</taxon>
        <taxon>Pseudomonadati</taxon>
        <taxon>Pseudomonadota</taxon>
        <taxon>Alphaproteobacteria</taxon>
        <taxon>Acetobacterales</taxon>
        <taxon>Acetobacteraceae</taxon>
    </lineage>
</organism>
<protein>
    <recommendedName>
        <fullName evidence="3">asparagine synthase (glutamine-hydrolyzing)</fullName>
        <ecNumber evidence="3">6.3.5.4</ecNumber>
    </recommendedName>
</protein>
<evidence type="ECO:0000313" key="12">
    <source>
        <dbReference type="EMBL" id="PXZ00753.1"/>
    </source>
</evidence>
<dbReference type="Pfam" id="PF13537">
    <property type="entry name" value="GATase_7"/>
    <property type="match status" value="1"/>
</dbReference>
<comment type="pathway">
    <text evidence="1">Amino-acid biosynthesis; L-asparagine biosynthesis; L-asparagine from L-aspartate (L-Gln route): step 1/1.</text>
</comment>
<dbReference type="GO" id="GO:0005829">
    <property type="term" value="C:cytosol"/>
    <property type="evidence" value="ECO:0007669"/>
    <property type="project" value="TreeGrafter"/>
</dbReference>
<dbReference type="EMBL" id="QGLT01000002">
    <property type="protein sequence ID" value="PXZ00753.1"/>
    <property type="molecule type" value="Genomic_DNA"/>
</dbReference>
<keyword evidence="4 9" id="KW-0547">Nucleotide-binding</keyword>
<dbReference type="InterPro" id="IPR014729">
    <property type="entry name" value="Rossmann-like_a/b/a_fold"/>
</dbReference>
<keyword evidence="13" id="KW-1185">Reference proteome</keyword>
<keyword evidence="8" id="KW-0028">Amino-acid biosynthesis</keyword>
<dbReference type="SUPFAM" id="SSF56235">
    <property type="entry name" value="N-terminal nucleophile aminohydrolases (Ntn hydrolases)"/>
    <property type="match status" value="1"/>
</dbReference>